<dbReference type="AlphaFoldDB" id="A0A1I2QQ96"/>
<dbReference type="Proteomes" id="UP000199337">
    <property type="component" value="Unassembled WGS sequence"/>
</dbReference>
<dbReference type="GO" id="GO:0005524">
    <property type="term" value="F:ATP binding"/>
    <property type="evidence" value="ECO:0007669"/>
    <property type="project" value="UniProtKB-UniRule"/>
</dbReference>
<gene>
    <name evidence="10" type="primary">murF</name>
    <name evidence="15" type="ORF">SAMN05660649_01241</name>
</gene>
<dbReference type="UniPathway" id="UPA00219"/>
<dbReference type="GO" id="GO:0008360">
    <property type="term" value="P:regulation of cell shape"/>
    <property type="evidence" value="ECO:0007669"/>
    <property type="project" value="UniProtKB-KW"/>
</dbReference>
<evidence type="ECO:0000256" key="6">
    <source>
        <dbReference type="ARBA" id="ARBA00022960"/>
    </source>
</evidence>
<reference evidence="16" key="1">
    <citation type="submission" date="2016-10" db="EMBL/GenBank/DDBJ databases">
        <authorList>
            <person name="Varghese N."/>
            <person name="Submissions S."/>
        </authorList>
    </citation>
    <scope>NUCLEOTIDE SEQUENCE [LARGE SCALE GENOMIC DNA]</scope>
    <source>
        <strain evidence="16">DSM 17038</strain>
    </source>
</reference>
<keyword evidence="16" id="KW-1185">Reference proteome</keyword>
<dbReference type="SUPFAM" id="SSF53244">
    <property type="entry name" value="MurD-like peptide ligases, peptide-binding domain"/>
    <property type="match status" value="1"/>
</dbReference>
<dbReference type="PANTHER" id="PTHR43024">
    <property type="entry name" value="UDP-N-ACETYLMURAMOYL-TRIPEPTIDE--D-ALANYL-D-ALANINE LIGASE"/>
    <property type="match status" value="1"/>
</dbReference>
<comment type="catalytic activity">
    <reaction evidence="10 11">
        <text>D-alanyl-D-alanine + UDP-N-acetyl-alpha-D-muramoyl-L-alanyl-gamma-D-glutamyl-meso-2,6-diaminopimelate + ATP = UDP-N-acetyl-alpha-D-muramoyl-L-alanyl-gamma-D-glutamyl-meso-2,6-diaminopimeloyl-D-alanyl-D-alanine + ADP + phosphate + H(+)</text>
        <dbReference type="Rhea" id="RHEA:28374"/>
        <dbReference type="ChEBI" id="CHEBI:15378"/>
        <dbReference type="ChEBI" id="CHEBI:30616"/>
        <dbReference type="ChEBI" id="CHEBI:43474"/>
        <dbReference type="ChEBI" id="CHEBI:57822"/>
        <dbReference type="ChEBI" id="CHEBI:61386"/>
        <dbReference type="ChEBI" id="CHEBI:83905"/>
        <dbReference type="ChEBI" id="CHEBI:456216"/>
        <dbReference type="EC" id="6.3.2.10"/>
    </reaction>
</comment>
<evidence type="ECO:0000256" key="11">
    <source>
        <dbReference type="RuleBase" id="RU004136"/>
    </source>
</evidence>
<dbReference type="GO" id="GO:0047480">
    <property type="term" value="F:UDP-N-acetylmuramoyl-tripeptide-D-alanyl-D-alanine ligase activity"/>
    <property type="evidence" value="ECO:0007669"/>
    <property type="project" value="UniProtKB-UniRule"/>
</dbReference>
<dbReference type="InterPro" id="IPR005863">
    <property type="entry name" value="UDP-N-AcMur_synth"/>
</dbReference>
<comment type="similarity">
    <text evidence="10">Belongs to the MurCDEF family. MurF subfamily.</text>
</comment>
<dbReference type="OrthoDB" id="9801978at2"/>
<evidence type="ECO:0000259" key="14">
    <source>
        <dbReference type="Pfam" id="PF08245"/>
    </source>
</evidence>
<evidence type="ECO:0000313" key="15">
    <source>
        <dbReference type="EMBL" id="SFG27791.1"/>
    </source>
</evidence>
<feature type="domain" description="Mur ligase central" evidence="14">
    <location>
        <begin position="109"/>
        <end position="294"/>
    </location>
</feature>
<dbReference type="InterPro" id="IPR004101">
    <property type="entry name" value="Mur_ligase_C"/>
</dbReference>
<dbReference type="Pfam" id="PF02875">
    <property type="entry name" value="Mur_ligase_C"/>
    <property type="match status" value="1"/>
</dbReference>
<dbReference type="Gene3D" id="3.90.190.20">
    <property type="entry name" value="Mur ligase, C-terminal domain"/>
    <property type="match status" value="1"/>
</dbReference>
<keyword evidence="4 10" id="KW-0547">Nucleotide-binding</keyword>
<keyword evidence="8 10" id="KW-0131">Cell cycle</keyword>
<dbReference type="Pfam" id="PF01225">
    <property type="entry name" value="Mur_ligase"/>
    <property type="match status" value="1"/>
</dbReference>
<dbReference type="EMBL" id="FOOX01000003">
    <property type="protein sequence ID" value="SFG27791.1"/>
    <property type="molecule type" value="Genomic_DNA"/>
</dbReference>
<keyword evidence="9 10" id="KW-0961">Cell wall biogenesis/degradation</keyword>
<feature type="domain" description="Mur ligase N-terminal catalytic" evidence="12">
    <location>
        <begin position="28"/>
        <end position="96"/>
    </location>
</feature>
<feature type="binding site" evidence="10">
    <location>
        <begin position="111"/>
        <end position="117"/>
    </location>
    <ligand>
        <name>ATP</name>
        <dbReference type="ChEBI" id="CHEBI:30616"/>
    </ligand>
</feature>
<protein>
    <recommendedName>
        <fullName evidence="10 11">UDP-N-acetylmuramoyl-tripeptide--D-alanyl-D-alanine ligase</fullName>
        <ecNumber evidence="10 11">6.3.2.10</ecNumber>
    </recommendedName>
    <alternativeName>
        <fullName evidence="10">D-alanyl-D-alanine-adding enzyme</fullName>
    </alternativeName>
</protein>
<dbReference type="GO" id="GO:0009252">
    <property type="term" value="P:peptidoglycan biosynthetic process"/>
    <property type="evidence" value="ECO:0007669"/>
    <property type="project" value="UniProtKB-UniRule"/>
</dbReference>
<keyword evidence="2 10" id="KW-0436">Ligase</keyword>
<comment type="function">
    <text evidence="10 11">Involved in cell wall formation. Catalyzes the final step in the synthesis of UDP-N-acetylmuramoyl-pentapeptide, the precursor of murein.</text>
</comment>
<comment type="pathway">
    <text evidence="10 11">Cell wall biogenesis; peptidoglycan biosynthesis.</text>
</comment>
<dbReference type="InterPro" id="IPR035911">
    <property type="entry name" value="MurE/MurF_N"/>
</dbReference>
<organism evidence="15 16">
    <name type="scientific">Desulfotruncus arcticus DSM 17038</name>
    <dbReference type="NCBI Taxonomy" id="1121424"/>
    <lineage>
        <taxon>Bacteria</taxon>
        <taxon>Bacillati</taxon>
        <taxon>Bacillota</taxon>
        <taxon>Clostridia</taxon>
        <taxon>Eubacteriales</taxon>
        <taxon>Desulfallaceae</taxon>
        <taxon>Desulfotruncus</taxon>
    </lineage>
</organism>
<dbReference type="GO" id="GO:0051301">
    <property type="term" value="P:cell division"/>
    <property type="evidence" value="ECO:0007669"/>
    <property type="project" value="UniProtKB-KW"/>
</dbReference>
<accession>A0A1I2QQ96</accession>
<evidence type="ECO:0000256" key="5">
    <source>
        <dbReference type="ARBA" id="ARBA00022840"/>
    </source>
</evidence>
<keyword evidence="7 10" id="KW-0573">Peptidoglycan synthesis</keyword>
<evidence type="ECO:0000256" key="9">
    <source>
        <dbReference type="ARBA" id="ARBA00023316"/>
    </source>
</evidence>
<feature type="domain" description="Mur ligase C-terminal" evidence="13">
    <location>
        <begin position="317"/>
        <end position="444"/>
    </location>
</feature>
<sequence>MKTMTVGQIYRAIGGRLLQGDDSVNLSRVCTDTRQIQKGDLFFALLGERFDAHNFIDRAVSGGAGALVVSRKVAAPEGVPVIQVRDTLVGLQELAAYNRRQFSVPVVGVTGSSGKTTTKDMVAAVLETRFKVLKTRGNFNNEIGLPLTLLDFSEQHDAAVVEMAMRGLGEIDSLCRLARPTCAIINNIGVAHLERLGSEENIARAKGEILDHISLQGFALLPGDSELAREQARRCYGKVLYFGFDPSFDIYAEDIRSGADGNRFTVVMGNSRCNIFLPLPGRHNVMNALAAAGTGLLLGLTPEEIEKGLAQVVLSGMRTEIINKTGLTIINDSYNANPDSAVAALQTLEELAGARRKVAVFGDMLELGAGAVAGHVRVGAAAVKHGVELLITVGELAKQIAEGALQARGKNAMKVFPCADKPEALNVLHRELCAGDMVLVKGSRGMRMEEIVKDLLKD</sequence>
<dbReference type="EC" id="6.3.2.10" evidence="10 11"/>
<dbReference type="InterPro" id="IPR013221">
    <property type="entry name" value="Mur_ligase_cen"/>
</dbReference>
<dbReference type="GO" id="GO:0008766">
    <property type="term" value="F:UDP-N-acetylmuramoylalanyl-D-glutamyl-2,6-diaminopimelate-D-alanyl-D-alanine ligase activity"/>
    <property type="evidence" value="ECO:0007669"/>
    <property type="project" value="RHEA"/>
</dbReference>
<dbReference type="InterPro" id="IPR036615">
    <property type="entry name" value="Mur_ligase_C_dom_sf"/>
</dbReference>
<comment type="subcellular location">
    <subcellularLocation>
        <location evidence="10 11">Cytoplasm</location>
    </subcellularLocation>
</comment>
<evidence type="ECO:0000256" key="2">
    <source>
        <dbReference type="ARBA" id="ARBA00022598"/>
    </source>
</evidence>
<dbReference type="InterPro" id="IPR051046">
    <property type="entry name" value="MurCDEF_CellWall_CoF430Synth"/>
</dbReference>
<evidence type="ECO:0000259" key="13">
    <source>
        <dbReference type="Pfam" id="PF02875"/>
    </source>
</evidence>
<evidence type="ECO:0000256" key="10">
    <source>
        <dbReference type="HAMAP-Rule" id="MF_02019"/>
    </source>
</evidence>
<dbReference type="STRING" id="341036.SAMN05660649_01241"/>
<keyword evidence="5 10" id="KW-0067">ATP-binding</keyword>
<dbReference type="SUPFAM" id="SSF63418">
    <property type="entry name" value="MurE/MurF N-terminal domain"/>
    <property type="match status" value="1"/>
</dbReference>
<keyword evidence="3 10" id="KW-0132">Cell division</keyword>
<dbReference type="NCBIfam" id="TIGR01143">
    <property type="entry name" value="murF"/>
    <property type="match status" value="1"/>
</dbReference>
<dbReference type="Gene3D" id="3.40.1390.10">
    <property type="entry name" value="MurE/MurF, N-terminal domain"/>
    <property type="match status" value="1"/>
</dbReference>
<name>A0A1I2QQ96_9FIRM</name>
<evidence type="ECO:0000256" key="3">
    <source>
        <dbReference type="ARBA" id="ARBA00022618"/>
    </source>
</evidence>
<proteinExistence type="inferred from homology"/>
<dbReference type="PANTHER" id="PTHR43024:SF1">
    <property type="entry name" value="UDP-N-ACETYLMURAMOYL-TRIPEPTIDE--D-ALANYL-D-ALANINE LIGASE"/>
    <property type="match status" value="1"/>
</dbReference>
<evidence type="ECO:0000259" key="12">
    <source>
        <dbReference type="Pfam" id="PF01225"/>
    </source>
</evidence>
<evidence type="ECO:0000256" key="4">
    <source>
        <dbReference type="ARBA" id="ARBA00022741"/>
    </source>
</evidence>
<evidence type="ECO:0000313" key="16">
    <source>
        <dbReference type="Proteomes" id="UP000199337"/>
    </source>
</evidence>
<dbReference type="RefSeq" id="WP_092469733.1">
    <property type="nucleotide sequence ID" value="NZ_FOOX01000003.1"/>
</dbReference>
<evidence type="ECO:0000256" key="1">
    <source>
        <dbReference type="ARBA" id="ARBA00022490"/>
    </source>
</evidence>
<dbReference type="GO" id="GO:0071555">
    <property type="term" value="P:cell wall organization"/>
    <property type="evidence" value="ECO:0007669"/>
    <property type="project" value="UniProtKB-KW"/>
</dbReference>
<dbReference type="HAMAP" id="MF_02019">
    <property type="entry name" value="MurF"/>
    <property type="match status" value="1"/>
</dbReference>
<dbReference type="Gene3D" id="3.40.1190.10">
    <property type="entry name" value="Mur-like, catalytic domain"/>
    <property type="match status" value="1"/>
</dbReference>
<keyword evidence="6 10" id="KW-0133">Cell shape</keyword>
<evidence type="ECO:0000256" key="8">
    <source>
        <dbReference type="ARBA" id="ARBA00023306"/>
    </source>
</evidence>
<dbReference type="GO" id="GO:0005737">
    <property type="term" value="C:cytoplasm"/>
    <property type="evidence" value="ECO:0007669"/>
    <property type="project" value="UniProtKB-SubCell"/>
</dbReference>
<dbReference type="Pfam" id="PF08245">
    <property type="entry name" value="Mur_ligase_M"/>
    <property type="match status" value="1"/>
</dbReference>
<dbReference type="InterPro" id="IPR036565">
    <property type="entry name" value="Mur-like_cat_sf"/>
</dbReference>
<dbReference type="InterPro" id="IPR000713">
    <property type="entry name" value="Mur_ligase_N"/>
</dbReference>
<evidence type="ECO:0000256" key="7">
    <source>
        <dbReference type="ARBA" id="ARBA00022984"/>
    </source>
</evidence>
<dbReference type="SUPFAM" id="SSF53623">
    <property type="entry name" value="MurD-like peptide ligases, catalytic domain"/>
    <property type="match status" value="1"/>
</dbReference>
<keyword evidence="1 10" id="KW-0963">Cytoplasm</keyword>